<dbReference type="Gene3D" id="3.40.630.30">
    <property type="match status" value="1"/>
</dbReference>
<dbReference type="GO" id="GO:1990189">
    <property type="term" value="F:protein N-terminal-serine acetyltransferase activity"/>
    <property type="evidence" value="ECO:0007669"/>
    <property type="project" value="TreeGrafter"/>
</dbReference>
<gene>
    <name evidence="2" type="ORF">LZ495_15185</name>
</gene>
<accession>A0AA41U3Z7</accession>
<dbReference type="SUPFAM" id="SSF55729">
    <property type="entry name" value="Acyl-CoA N-acyltransferases (Nat)"/>
    <property type="match status" value="1"/>
</dbReference>
<dbReference type="GO" id="GO:0008999">
    <property type="term" value="F:protein-N-terminal-alanine acetyltransferase activity"/>
    <property type="evidence" value="ECO:0007669"/>
    <property type="project" value="TreeGrafter"/>
</dbReference>
<dbReference type="EMBL" id="JAKFHA010000007">
    <property type="protein sequence ID" value="MCF2528554.1"/>
    <property type="molecule type" value="Genomic_DNA"/>
</dbReference>
<organism evidence="2 3">
    <name type="scientific">Yinghuangia soli</name>
    <dbReference type="NCBI Taxonomy" id="2908204"/>
    <lineage>
        <taxon>Bacteria</taxon>
        <taxon>Bacillati</taxon>
        <taxon>Actinomycetota</taxon>
        <taxon>Actinomycetes</taxon>
        <taxon>Kitasatosporales</taxon>
        <taxon>Streptomycetaceae</taxon>
        <taxon>Yinghuangia</taxon>
    </lineage>
</organism>
<dbReference type="PROSITE" id="PS51186">
    <property type="entry name" value="GNAT"/>
    <property type="match status" value="1"/>
</dbReference>
<dbReference type="InterPro" id="IPR000182">
    <property type="entry name" value="GNAT_dom"/>
</dbReference>
<protein>
    <submittedName>
        <fullName evidence="2">GNAT family N-acetyltransferase</fullName>
    </submittedName>
</protein>
<evidence type="ECO:0000259" key="1">
    <source>
        <dbReference type="PROSITE" id="PS51186"/>
    </source>
</evidence>
<dbReference type="PANTHER" id="PTHR43441">
    <property type="entry name" value="RIBOSOMAL-PROTEIN-SERINE ACETYLTRANSFERASE"/>
    <property type="match status" value="1"/>
</dbReference>
<keyword evidence="3" id="KW-1185">Reference proteome</keyword>
<dbReference type="GO" id="GO:0005737">
    <property type="term" value="C:cytoplasm"/>
    <property type="evidence" value="ECO:0007669"/>
    <property type="project" value="TreeGrafter"/>
</dbReference>
<sequence length="182" mass="19807">MSAAYTRPGYRVGIRAAREDDAQAYREAVLRSLEHIAAWNPARPDGFAEILAAQGAGMRTFMVVDLADGGLAGKITVANIVRGGFRNATVGYDAYLPYAGTGRMTEGLALVVDRAFAPADRGGLDLHRLEVNVQPANQRSIALAKRLGFRHEGFSPRMIHVNGAWRDHERFAMTAEEWPGLG</sequence>
<dbReference type="Proteomes" id="UP001165378">
    <property type="component" value="Unassembled WGS sequence"/>
</dbReference>
<dbReference type="PANTHER" id="PTHR43441:SF2">
    <property type="entry name" value="FAMILY ACETYLTRANSFERASE, PUTATIVE (AFU_ORTHOLOGUE AFUA_7G00850)-RELATED"/>
    <property type="match status" value="1"/>
</dbReference>
<feature type="domain" description="N-acetyltransferase" evidence="1">
    <location>
        <begin position="12"/>
        <end position="176"/>
    </location>
</feature>
<dbReference type="InterPro" id="IPR051908">
    <property type="entry name" value="Ribosomal_N-acetyltransferase"/>
</dbReference>
<comment type="caution">
    <text evidence="2">The sequence shown here is derived from an EMBL/GenBank/DDBJ whole genome shotgun (WGS) entry which is preliminary data.</text>
</comment>
<proteinExistence type="predicted"/>
<dbReference type="InterPro" id="IPR016181">
    <property type="entry name" value="Acyl_CoA_acyltransferase"/>
</dbReference>
<reference evidence="2" key="1">
    <citation type="submission" date="2022-01" db="EMBL/GenBank/DDBJ databases">
        <title>Genome-Based Taxonomic Classification of the Phylum Actinobacteria.</title>
        <authorList>
            <person name="Gao Y."/>
        </authorList>
    </citation>
    <scope>NUCLEOTIDE SEQUENCE</scope>
    <source>
        <strain evidence="2">KLBMP 8922</strain>
    </source>
</reference>
<evidence type="ECO:0000313" key="2">
    <source>
        <dbReference type="EMBL" id="MCF2528554.1"/>
    </source>
</evidence>
<name>A0AA41U3Z7_9ACTN</name>
<evidence type="ECO:0000313" key="3">
    <source>
        <dbReference type="Proteomes" id="UP001165378"/>
    </source>
</evidence>
<dbReference type="AlphaFoldDB" id="A0AA41U3Z7"/>
<dbReference type="RefSeq" id="WP_235052719.1">
    <property type="nucleotide sequence ID" value="NZ_JAKFHA010000007.1"/>
</dbReference>
<dbReference type="Pfam" id="PF13302">
    <property type="entry name" value="Acetyltransf_3"/>
    <property type="match status" value="1"/>
</dbReference>